<dbReference type="Proteomes" id="UP000039865">
    <property type="component" value="Unassembled WGS sequence"/>
</dbReference>
<gene>
    <name evidence="3" type="primary">Contig9547.g10207</name>
    <name evidence="3" type="ORF">STYLEM_4274</name>
</gene>
<sequence length="460" mass="53745">MQKKIQSLPLISHYNQGTSNEDILERIKMKNRQHIYKQIKPENNNNLELQQRLEQKIKQLRQLKSSNMQSEQSFGQMSRHNIRISNNTTIDPSYSNHTQNNDASPKLPEIHTYPRNLEYMKPPSPLKINKKCINQNSENFEVKITDQMEQRSLNVRSAQNISPLNIKKQELKQLSTNNNHDYFQIREDIDIFKLNESKENSSSSPKKGSFQQRFKESIAYKMKIQAMQVKEENNNKKIQNLIENEDLSENYMSHSQSLKDSDDDENNDEDILLNLRTLDKNSINKNSLPAILNQRRGSTMLSKQIENSIQNQQRTSEILEGKTKPLIEKYEIPQQRYPYIRGLRKNDAEIKSQTPLPQSDKILQVNQTQQNKEINKFNIKKKNNPNLNINSCQSEKNSIQLIRQFGKHLQNSRQLALLRKANAEQSNPNEADKQSLGQSIVIVYFKIQAIALKQKQNHQK</sequence>
<organism evidence="3 4">
    <name type="scientific">Stylonychia lemnae</name>
    <name type="common">Ciliate</name>
    <dbReference type="NCBI Taxonomy" id="5949"/>
    <lineage>
        <taxon>Eukaryota</taxon>
        <taxon>Sar</taxon>
        <taxon>Alveolata</taxon>
        <taxon>Ciliophora</taxon>
        <taxon>Intramacronucleata</taxon>
        <taxon>Spirotrichea</taxon>
        <taxon>Stichotrichia</taxon>
        <taxon>Sporadotrichida</taxon>
        <taxon>Oxytrichidae</taxon>
        <taxon>Stylonychinae</taxon>
        <taxon>Stylonychia</taxon>
    </lineage>
</organism>
<proteinExistence type="predicted"/>
<evidence type="ECO:0000256" key="2">
    <source>
        <dbReference type="SAM" id="MobiDB-lite"/>
    </source>
</evidence>
<dbReference type="AlphaFoldDB" id="A0A078A077"/>
<feature type="coiled-coil region" evidence="1">
    <location>
        <begin position="43"/>
        <end position="73"/>
    </location>
</feature>
<keyword evidence="1" id="KW-0175">Coiled coil</keyword>
<feature type="region of interest" description="Disordered" evidence="2">
    <location>
        <begin position="89"/>
        <end position="108"/>
    </location>
</feature>
<evidence type="ECO:0000256" key="1">
    <source>
        <dbReference type="SAM" id="Coils"/>
    </source>
</evidence>
<dbReference type="InParanoid" id="A0A078A077"/>
<keyword evidence="4" id="KW-1185">Reference proteome</keyword>
<accession>A0A078A077</accession>
<dbReference type="EMBL" id="CCKQ01004146">
    <property type="protein sequence ID" value="CDW75287.1"/>
    <property type="molecule type" value="Genomic_DNA"/>
</dbReference>
<feature type="compositionally biased region" description="Polar residues" evidence="2">
    <location>
        <begin position="89"/>
        <end position="103"/>
    </location>
</feature>
<name>A0A078A077_STYLE</name>
<reference evidence="3 4" key="1">
    <citation type="submission" date="2014-06" db="EMBL/GenBank/DDBJ databases">
        <authorList>
            <person name="Swart Estienne"/>
        </authorList>
    </citation>
    <scope>NUCLEOTIDE SEQUENCE [LARGE SCALE GENOMIC DNA]</scope>
    <source>
        <strain evidence="3 4">130c</strain>
    </source>
</reference>
<evidence type="ECO:0000313" key="3">
    <source>
        <dbReference type="EMBL" id="CDW75287.1"/>
    </source>
</evidence>
<protein>
    <submittedName>
        <fullName evidence="3">Uncharacterized protein</fullName>
    </submittedName>
</protein>
<evidence type="ECO:0000313" key="4">
    <source>
        <dbReference type="Proteomes" id="UP000039865"/>
    </source>
</evidence>